<name>A0AAV7IN30_COTGL</name>
<gene>
    <name evidence="2" type="ORF">KQX54_018800</name>
</gene>
<reference evidence="2 3" key="1">
    <citation type="journal article" date="2021" name="J. Hered.">
        <title>A chromosome-level genome assembly of the parasitoid wasp, Cotesia glomerata (Hymenoptera: Braconidae).</title>
        <authorList>
            <person name="Pinto B.J."/>
            <person name="Weis J.J."/>
            <person name="Gamble T."/>
            <person name="Ode P.J."/>
            <person name="Paul R."/>
            <person name="Zaspel J.M."/>
        </authorList>
    </citation>
    <scope>NUCLEOTIDE SEQUENCE [LARGE SCALE GENOMIC DNA]</scope>
    <source>
        <strain evidence="2">CgM1</strain>
    </source>
</reference>
<sequence length="77" mass="8464">MFSKNTKNVAYSEPDSVESRRPDFDYADAEARHLQSTKPIAIATTNSPKKKSSPNTTSSSALQATDFGEALARHDEF</sequence>
<dbReference type="AlphaFoldDB" id="A0AAV7IN30"/>
<dbReference type="EMBL" id="JAHXZJ010001119">
    <property type="protein sequence ID" value="KAH0555423.1"/>
    <property type="molecule type" value="Genomic_DNA"/>
</dbReference>
<comment type="caution">
    <text evidence="2">The sequence shown here is derived from an EMBL/GenBank/DDBJ whole genome shotgun (WGS) entry which is preliminary data.</text>
</comment>
<proteinExistence type="predicted"/>
<evidence type="ECO:0000313" key="2">
    <source>
        <dbReference type="EMBL" id="KAH0555423.1"/>
    </source>
</evidence>
<feature type="region of interest" description="Disordered" evidence="1">
    <location>
        <begin position="1"/>
        <end position="77"/>
    </location>
</feature>
<dbReference type="Proteomes" id="UP000826195">
    <property type="component" value="Unassembled WGS sequence"/>
</dbReference>
<organism evidence="2 3">
    <name type="scientific">Cotesia glomerata</name>
    <name type="common">Lepidopteran parasitic wasp</name>
    <name type="synonym">Apanteles glomeratus</name>
    <dbReference type="NCBI Taxonomy" id="32391"/>
    <lineage>
        <taxon>Eukaryota</taxon>
        <taxon>Metazoa</taxon>
        <taxon>Ecdysozoa</taxon>
        <taxon>Arthropoda</taxon>
        <taxon>Hexapoda</taxon>
        <taxon>Insecta</taxon>
        <taxon>Pterygota</taxon>
        <taxon>Neoptera</taxon>
        <taxon>Endopterygota</taxon>
        <taxon>Hymenoptera</taxon>
        <taxon>Apocrita</taxon>
        <taxon>Ichneumonoidea</taxon>
        <taxon>Braconidae</taxon>
        <taxon>Microgastrinae</taxon>
        <taxon>Cotesia</taxon>
    </lineage>
</organism>
<protein>
    <submittedName>
        <fullName evidence="2">Uncharacterized protein</fullName>
    </submittedName>
</protein>
<evidence type="ECO:0000313" key="3">
    <source>
        <dbReference type="Proteomes" id="UP000826195"/>
    </source>
</evidence>
<feature type="compositionally biased region" description="Basic and acidic residues" evidence="1">
    <location>
        <begin position="17"/>
        <end position="33"/>
    </location>
</feature>
<keyword evidence="3" id="KW-1185">Reference proteome</keyword>
<accession>A0AAV7IN30</accession>
<evidence type="ECO:0000256" key="1">
    <source>
        <dbReference type="SAM" id="MobiDB-lite"/>
    </source>
</evidence>